<dbReference type="EMBL" id="OX459118">
    <property type="protein sequence ID" value="CAI9089269.1"/>
    <property type="molecule type" value="Genomic_DNA"/>
</dbReference>
<organism evidence="1 2">
    <name type="scientific">Oldenlandia corymbosa var. corymbosa</name>
    <dbReference type="NCBI Taxonomy" id="529605"/>
    <lineage>
        <taxon>Eukaryota</taxon>
        <taxon>Viridiplantae</taxon>
        <taxon>Streptophyta</taxon>
        <taxon>Embryophyta</taxon>
        <taxon>Tracheophyta</taxon>
        <taxon>Spermatophyta</taxon>
        <taxon>Magnoliopsida</taxon>
        <taxon>eudicotyledons</taxon>
        <taxon>Gunneridae</taxon>
        <taxon>Pentapetalae</taxon>
        <taxon>asterids</taxon>
        <taxon>lamiids</taxon>
        <taxon>Gentianales</taxon>
        <taxon>Rubiaceae</taxon>
        <taxon>Rubioideae</taxon>
        <taxon>Spermacoceae</taxon>
        <taxon>Hedyotis-Oldenlandia complex</taxon>
        <taxon>Oldenlandia</taxon>
    </lineage>
</organism>
<proteinExistence type="predicted"/>
<evidence type="ECO:0000313" key="1">
    <source>
        <dbReference type="EMBL" id="CAI9089269.1"/>
    </source>
</evidence>
<evidence type="ECO:0000313" key="2">
    <source>
        <dbReference type="Proteomes" id="UP001161247"/>
    </source>
</evidence>
<dbReference type="Proteomes" id="UP001161247">
    <property type="component" value="Chromosome 1"/>
</dbReference>
<reference evidence="1" key="1">
    <citation type="submission" date="2023-03" db="EMBL/GenBank/DDBJ databases">
        <authorList>
            <person name="Julca I."/>
        </authorList>
    </citation>
    <scope>NUCLEOTIDE SEQUENCE</scope>
</reference>
<sequence length="120" mass="13338">MEAIVLKVELDDNKENINPLPSTQFSSNKVTNGGFPLLEMPKSKNPIADRKPIRRPLQDITHLFVDSRAPVLRFSSPSGCRFQSSAIPVAECRKRKLADAGVGFDSMRKNAGKILRTGFR</sequence>
<name>A0AAV1C0T9_OLDCO</name>
<accession>A0AAV1C0T9</accession>
<protein>
    <submittedName>
        <fullName evidence="1">OLC1v1023816C1</fullName>
    </submittedName>
</protein>
<keyword evidence="2" id="KW-1185">Reference proteome</keyword>
<dbReference type="AlphaFoldDB" id="A0AAV1C0T9"/>
<gene>
    <name evidence="1" type="ORF">OLC1_LOCUS1643</name>
</gene>